<gene>
    <name evidence="2" type="ORF">CDAR_439601</name>
</gene>
<dbReference type="EMBL" id="BPLQ01000489">
    <property type="protein sequence ID" value="GIX71983.1"/>
    <property type="molecule type" value="Genomic_DNA"/>
</dbReference>
<reference evidence="2 3" key="1">
    <citation type="submission" date="2021-06" db="EMBL/GenBank/DDBJ databases">
        <title>Caerostris darwini draft genome.</title>
        <authorList>
            <person name="Kono N."/>
            <person name="Arakawa K."/>
        </authorList>
    </citation>
    <scope>NUCLEOTIDE SEQUENCE [LARGE SCALE GENOMIC DNA]</scope>
</reference>
<accession>A0AAV4MHY3</accession>
<evidence type="ECO:0000256" key="1">
    <source>
        <dbReference type="SAM" id="SignalP"/>
    </source>
</evidence>
<feature type="signal peptide" evidence="1">
    <location>
        <begin position="1"/>
        <end position="20"/>
    </location>
</feature>
<protein>
    <submittedName>
        <fullName evidence="2">Uncharacterized protein</fullName>
    </submittedName>
</protein>
<keyword evidence="1" id="KW-0732">Signal</keyword>
<comment type="caution">
    <text evidence="2">The sequence shown here is derived from an EMBL/GenBank/DDBJ whole genome shotgun (WGS) entry which is preliminary data.</text>
</comment>
<name>A0AAV4MHY3_9ARAC</name>
<dbReference type="Proteomes" id="UP001054837">
    <property type="component" value="Unassembled WGS sequence"/>
</dbReference>
<evidence type="ECO:0000313" key="2">
    <source>
        <dbReference type="EMBL" id="GIX71983.1"/>
    </source>
</evidence>
<dbReference type="AlphaFoldDB" id="A0AAV4MHY3"/>
<evidence type="ECO:0000313" key="3">
    <source>
        <dbReference type="Proteomes" id="UP001054837"/>
    </source>
</evidence>
<proteinExistence type="predicted"/>
<organism evidence="2 3">
    <name type="scientific">Caerostris darwini</name>
    <dbReference type="NCBI Taxonomy" id="1538125"/>
    <lineage>
        <taxon>Eukaryota</taxon>
        <taxon>Metazoa</taxon>
        <taxon>Ecdysozoa</taxon>
        <taxon>Arthropoda</taxon>
        <taxon>Chelicerata</taxon>
        <taxon>Arachnida</taxon>
        <taxon>Araneae</taxon>
        <taxon>Araneomorphae</taxon>
        <taxon>Entelegynae</taxon>
        <taxon>Araneoidea</taxon>
        <taxon>Araneidae</taxon>
        <taxon>Caerostris</taxon>
    </lineage>
</organism>
<keyword evidence="3" id="KW-1185">Reference proteome</keyword>
<feature type="chain" id="PRO_5043988549" evidence="1">
    <location>
        <begin position="21"/>
        <end position="102"/>
    </location>
</feature>
<sequence length="102" mass="11397">MLFLVMMMVVDVMILMLVFGDDGDDLWYVDDVDENGDVNVDIIDSDVVDNINVDDVSDRVGGMMLVNVDADIVFVDIDDGVDNNDLKCSAYMMNESAMLYKI</sequence>